<dbReference type="STRING" id="1278073.MYSTI_02552"/>
<evidence type="ECO:0000313" key="4">
    <source>
        <dbReference type="Proteomes" id="UP000011131"/>
    </source>
</evidence>
<dbReference type="PROSITE" id="PS50076">
    <property type="entry name" value="DNAJ_2"/>
    <property type="match status" value="1"/>
</dbReference>
<dbReference type="HOGENOM" id="CLU_696031_0_0_7"/>
<keyword evidence="4" id="KW-1185">Reference proteome</keyword>
<dbReference type="eggNOG" id="COG2214">
    <property type="taxonomic scope" value="Bacteria"/>
</dbReference>
<dbReference type="PRINTS" id="PR00625">
    <property type="entry name" value="JDOMAIN"/>
</dbReference>
<dbReference type="InterPro" id="IPR011011">
    <property type="entry name" value="Znf_FYVE_PHD"/>
</dbReference>
<dbReference type="KEGG" id="msd:MYSTI_02552"/>
<evidence type="ECO:0000313" key="3">
    <source>
        <dbReference type="EMBL" id="AGC43868.1"/>
    </source>
</evidence>
<feature type="compositionally biased region" description="Acidic residues" evidence="1">
    <location>
        <begin position="283"/>
        <end position="299"/>
    </location>
</feature>
<dbReference type="EMBL" id="CP004025">
    <property type="protein sequence ID" value="AGC43868.1"/>
    <property type="molecule type" value="Genomic_DNA"/>
</dbReference>
<sequence>MRACPCCMETLTPGLLGFGSRRLVGRCEVCGDAVCDTCWSARGVEGKGPMCRSCVWETLTEQGLTPDFVAPPGQRQRARRAARAACAHSAVTPCMGFCPTCGDEVAWKSEHGNPSCEACGAPSHRTFNCCWACGESFEEDNAPQEVARGYRLDFACDAGDCSGRMAWLMPFCPWCGEEKHWPHPHALKCVECESSLDRSWAFCARCGEEAPLPDECPRCGLELEKAASAARCEQCRHIVCGDCCDVHVTESTEGAPQERMLCSECGDKAAPAARAEETAREAPEEDEAEEEEEEEEDEPSAPAAPPSSAPPSAWEVLGIPRGAPLAEAKRAYLALVAQYHPDKVAALGPKLQALALEETRRIIEAWETVRKQARPGR</sequence>
<gene>
    <name evidence="3" type="ordered locus">MYSTI_02552</name>
</gene>
<accession>L7U6Z3</accession>
<reference evidence="3 4" key="1">
    <citation type="journal article" date="2013" name="Genome Announc.">
        <title>Complete genome sequence of Myxococcus stipitatus strain DSM 14675, a fruiting myxobacterium.</title>
        <authorList>
            <person name="Huntley S."/>
            <person name="Kneip S."/>
            <person name="Treuner-Lange A."/>
            <person name="Sogaard-Andersen L."/>
        </authorList>
    </citation>
    <scope>NUCLEOTIDE SEQUENCE [LARGE SCALE GENOMIC DNA]</scope>
    <source>
        <strain evidence="4">DSM 14675 / JCM 12634 / Mx s8</strain>
    </source>
</reference>
<name>L7U6Z3_MYXSD</name>
<dbReference type="SMART" id="SM00271">
    <property type="entry name" value="DnaJ"/>
    <property type="match status" value="1"/>
</dbReference>
<evidence type="ECO:0000256" key="1">
    <source>
        <dbReference type="SAM" id="MobiDB-lite"/>
    </source>
</evidence>
<dbReference type="CDD" id="cd06257">
    <property type="entry name" value="DnaJ"/>
    <property type="match status" value="1"/>
</dbReference>
<proteinExistence type="predicted"/>
<dbReference type="AlphaFoldDB" id="L7U6Z3"/>
<dbReference type="Proteomes" id="UP000011131">
    <property type="component" value="Chromosome"/>
</dbReference>
<dbReference type="InterPro" id="IPR001623">
    <property type="entry name" value="DnaJ_domain"/>
</dbReference>
<feature type="domain" description="J" evidence="2">
    <location>
        <begin position="312"/>
        <end position="377"/>
    </location>
</feature>
<dbReference type="SUPFAM" id="SSF46565">
    <property type="entry name" value="Chaperone J-domain"/>
    <property type="match status" value="1"/>
</dbReference>
<evidence type="ECO:0000259" key="2">
    <source>
        <dbReference type="PROSITE" id="PS50076"/>
    </source>
</evidence>
<dbReference type="Gene3D" id="1.10.287.110">
    <property type="entry name" value="DnaJ domain"/>
    <property type="match status" value="1"/>
</dbReference>
<feature type="region of interest" description="Disordered" evidence="1">
    <location>
        <begin position="273"/>
        <end position="315"/>
    </location>
</feature>
<dbReference type="PATRIC" id="fig|1278073.3.peg.2590"/>
<dbReference type="SUPFAM" id="SSF57903">
    <property type="entry name" value="FYVE/PHD zinc finger"/>
    <property type="match status" value="1"/>
</dbReference>
<organism evidence="3 4">
    <name type="scientific">Myxococcus stipitatus (strain DSM 14675 / JCM 12634 / Mx s8)</name>
    <dbReference type="NCBI Taxonomy" id="1278073"/>
    <lineage>
        <taxon>Bacteria</taxon>
        <taxon>Pseudomonadati</taxon>
        <taxon>Myxococcota</taxon>
        <taxon>Myxococcia</taxon>
        <taxon>Myxococcales</taxon>
        <taxon>Cystobacterineae</taxon>
        <taxon>Myxococcaceae</taxon>
        <taxon>Myxococcus</taxon>
    </lineage>
</organism>
<dbReference type="InterPro" id="IPR036869">
    <property type="entry name" value="J_dom_sf"/>
</dbReference>
<protein>
    <submittedName>
        <fullName evidence="3">DnaJ domain-containing protein</fullName>
    </submittedName>
</protein>